<reference evidence="1 2" key="1">
    <citation type="submission" date="2016-10" db="EMBL/GenBank/DDBJ databases">
        <authorList>
            <person name="de Groot N.N."/>
        </authorList>
    </citation>
    <scope>NUCLEOTIDE SEQUENCE [LARGE SCALE GENOMIC DNA]</scope>
    <source>
        <strain evidence="1 2">LMG 2247</strain>
    </source>
</reference>
<dbReference type="EMBL" id="FNCJ01000006">
    <property type="protein sequence ID" value="SDG95895.1"/>
    <property type="molecule type" value="Genomic_DNA"/>
</dbReference>
<organism evidence="1 2">
    <name type="scientific">Paraburkholderia phenazinium</name>
    <dbReference type="NCBI Taxonomy" id="60549"/>
    <lineage>
        <taxon>Bacteria</taxon>
        <taxon>Pseudomonadati</taxon>
        <taxon>Pseudomonadota</taxon>
        <taxon>Betaproteobacteria</taxon>
        <taxon>Burkholderiales</taxon>
        <taxon>Burkholderiaceae</taxon>
        <taxon>Paraburkholderia</taxon>
    </lineage>
</organism>
<evidence type="ECO:0000313" key="2">
    <source>
        <dbReference type="Proteomes" id="UP000199706"/>
    </source>
</evidence>
<dbReference type="RefSeq" id="WP_090685469.1">
    <property type="nucleotide sequence ID" value="NZ_FNCJ01000006.1"/>
</dbReference>
<evidence type="ECO:0000313" key="1">
    <source>
        <dbReference type="EMBL" id="SDG95895.1"/>
    </source>
</evidence>
<dbReference type="AlphaFoldDB" id="A0A1G7YI38"/>
<name>A0A1G7YI38_9BURK</name>
<dbReference type="Proteomes" id="UP000199706">
    <property type="component" value="Unassembled WGS sequence"/>
</dbReference>
<accession>A0A1G7YI38</accession>
<dbReference type="OrthoDB" id="9133298at2"/>
<proteinExistence type="predicted"/>
<sequence length="165" mass="17796">MTIEQPTPTTAADDFRAYAAQHFATDESFGLAFETTAGQRFTLTEGRAMIEAGLDTAQDLTQVFPDGGSATVCTNYANHIAGTLGTGRVTVVGFWGEDNPTSRIGQDAGGHDFAVIDGRWIVDPWLRLVWGDEAWVFDLNDPADAAAIAQLYGDRDRWEPASVPA</sequence>
<gene>
    <name evidence="1" type="ORF">SAMN05216466_106188</name>
</gene>
<protein>
    <submittedName>
        <fullName evidence="1">Uncharacterized protein</fullName>
    </submittedName>
</protein>